<dbReference type="eggNOG" id="arCOG00153">
    <property type="taxonomic scope" value="Archaea"/>
</dbReference>
<proteinExistence type="predicted"/>
<gene>
    <name evidence="1" type="ordered locus">ASAC_0857</name>
</gene>
<dbReference type="KEGG" id="asc:ASAC_0857"/>
<organism evidence="1 2">
    <name type="scientific">Acidilobus saccharovorans (strain DSM 16705 / JCM 18335 / VKM B-2471 / 345-15)</name>
    <dbReference type="NCBI Taxonomy" id="666510"/>
    <lineage>
        <taxon>Archaea</taxon>
        <taxon>Thermoproteota</taxon>
        <taxon>Thermoprotei</taxon>
        <taxon>Acidilobales</taxon>
        <taxon>Acidilobaceae</taxon>
        <taxon>Acidilobus</taxon>
    </lineage>
</organism>
<name>D9Q1S5_ACIS3</name>
<dbReference type="STRING" id="666510.ASAC_0857"/>
<dbReference type="InParanoid" id="D9Q1S5"/>
<reference evidence="1 2" key="1">
    <citation type="journal article" date="2010" name="Appl. Environ. Microbiol.">
        <title>The genome sequence of the crenarchaeon Acidilobus saccharovorans supports a new order, Acidilobales, and suggests an important ecological role in terrestrial acidic hot springs.</title>
        <authorList>
            <person name="Mardanov A.V."/>
            <person name="Svetlitchnyi V.A."/>
            <person name="Beletsky A.V."/>
            <person name="Prokofeva M.I."/>
            <person name="Bonch-Osmolovskaya E.A."/>
            <person name="Ravin N.V."/>
            <person name="Skryabin K.G."/>
        </authorList>
    </citation>
    <scope>NUCLEOTIDE SEQUENCE [LARGE SCALE GENOMIC DNA]</scope>
    <source>
        <strain evidence="2">DSM 16705 / JCM 18335 / VKM B-2471 / 345-15</strain>
    </source>
</reference>
<protein>
    <submittedName>
        <fullName evidence="1">ABC Transporter</fullName>
    </submittedName>
</protein>
<dbReference type="AlphaFoldDB" id="D9Q1S5"/>
<keyword evidence="2" id="KW-1185">Reference proteome</keyword>
<dbReference type="EMBL" id="CP001742">
    <property type="protein sequence ID" value="ADL19263.1"/>
    <property type="molecule type" value="Genomic_DNA"/>
</dbReference>
<dbReference type="HOGENOM" id="CLU_2534480_0_0_2"/>
<sequence length="83" mass="9081">MAVIIIVVIVAVVVGVFLATYHPSKVITITYYDDLSPTEASVFQNDILPEFEKTHPNIHVDYIDANANDIASDVEALVQADAH</sequence>
<accession>D9Q1S5</accession>
<dbReference type="Gene3D" id="3.40.190.10">
    <property type="entry name" value="Periplasmic binding protein-like II"/>
    <property type="match status" value="1"/>
</dbReference>
<evidence type="ECO:0000313" key="2">
    <source>
        <dbReference type="Proteomes" id="UP000000346"/>
    </source>
</evidence>
<dbReference type="Proteomes" id="UP000000346">
    <property type="component" value="Chromosome"/>
</dbReference>
<evidence type="ECO:0000313" key="1">
    <source>
        <dbReference type="EMBL" id="ADL19263.1"/>
    </source>
</evidence>